<dbReference type="EMBL" id="CP101637">
    <property type="protein sequence ID" value="WMT80082.1"/>
    <property type="molecule type" value="Genomic_DNA"/>
</dbReference>
<proteinExistence type="predicted"/>
<name>A0ABY9Q0G5_9FIRM</name>
<evidence type="ECO:0000313" key="1">
    <source>
        <dbReference type="EMBL" id="WMT80082.1"/>
    </source>
</evidence>
<keyword evidence="2" id="KW-1185">Reference proteome</keyword>
<dbReference type="Proteomes" id="UP001235030">
    <property type="component" value="Chromosome"/>
</dbReference>
<accession>A0ABY9Q0G5</accession>
<organism evidence="1 2">
    <name type="scientific">Terrisporobacter mayombei</name>
    <dbReference type="NCBI Taxonomy" id="1541"/>
    <lineage>
        <taxon>Bacteria</taxon>
        <taxon>Bacillati</taxon>
        <taxon>Bacillota</taxon>
        <taxon>Clostridia</taxon>
        <taxon>Peptostreptococcales</taxon>
        <taxon>Peptostreptococcaceae</taxon>
        <taxon>Terrisporobacter</taxon>
    </lineage>
</organism>
<dbReference type="RefSeq" id="WP_228104347.1">
    <property type="nucleotide sequence ID" value="NZ_CP101637.1"/>
</dbReference>
<evidence type="ECO:0000313" key="2">
    <source>
        <dbReference type="Proteomes" id="UP001235030"/>
    </source>
</evidence>
<gene>
    <name evidence="1" type="ORF">TEMA_03940</name>
</gene>
<sequence length="151" mass="17647">MHNIFNSTFESSLRVLLILNEYDNNFLTSDMIANIDFICIYGETFKISENNLQGDNNFKFSQLPKIRKQVDQGLRTLICKRLAIIKFSDKGFTYKITEKGIEYCHTFTSDYANKFRELACKSQKFVTNKSDRDVLNMIRECCISSFSKEDK</sequence>
<dbReference type="InterPro" id="IPR046904">
    <property type="entry name" value="ABC-3C_MC2"/>
</dbReference>
<protein>
    <submittedName>
        <fullName evidence="1">Uncharacterized protein</fullName>
    </submittedName>
</protein>
<dbReference type="Pfam" id="PF20288">
    <property type="entry name" value="MC2"/>
    <property type="match status" value="1"/>
</dbReference>
<reference evidence="1 2" key="1">
    <citation type="submission" date="2022-07" db="EMBL/GenBank/DDBJ databases">
        <title>Genome sequence of Terrisporobacter mayombei DSM6539.</title>
        <authorList>
            <person name="Boeer T."/>
            <person name="Bengelsdorf F.R."/>
            <person name="Daniel R."/>
            <person name="Poehlein A."/>
        </authorList>
    </citation>
    <scope>NUCLEOTIDE SEQUENCE [LARGE SCALE GENOMIC DNA]</scope>
    <source>
        <strain evidence="1 2">DSM 6539</strain>
    </source>
</reference>